<gene>
    <name evidence="11" type="ORF">N4T56_15450</name>
</gene>
<dbReference type="EMBL" id="JAODOQ010000001">
    <property type="protein sequence ID" value="MCT8987603.1"/>
    <property type="molecule type" value="Genomic_DNA"/>
</dbReference>
<keyword evidence="7" id="KW-0249">Electron transport</keyword>
<keyword evidence="4" id="KW-0349">Heme</keyword>
<organism evidence="11 12">
    <name type="scientific">Shewanella phaeophyticola</name>
    <dbReference type="NCBI Taxonomy" id="2978345"/>
    <lineage>
        <taxon>Bacteria</taxon>
        <taxon>Pseudomonadati</taxon>
        <taxon>Pseudomonadota</taxon>
        <taxon>Gammaproteobacteria</taxon>
        <taxon>Alteromonadales</taxon>
        <taxon>Shewanellaceae</taxon>
        <taxon>Shewanella</taxon>
    </lineage>
</organism>
<keyword evidence="12" id="KW-1185">Reference proteome</keyword>
<evidence type="ECO:0000256" key="4">
    <source>
        <dbReference type="ARBA" id="ARBA00022617"/>
    </source>
</evidence>
<comment type="subcellular location">
    <subcellularLocation>
        <location evidence="2">Periplasm</location>
    </subcellularLocation>
</comment>
<evidence type="ECO:0000256" key="8">
    <source>
        <dbReference type="ARBA" id="ARBA00023004"/>
    </source>
</evidence>
<comment type="caution">
    <text evidence="11">The sequence shown here is derived from an EMBL/GenBank/DDBJ whole genome shotgun (WGS) entry which is preliminary data.</text>
</comment>
<dbReference type="Gene3D" id="1.10.1130.10">
    <property type="entry name" value="Flavocytochrome C3, Chain A"/>
    <property type="match status" value="1"/>
</dbReference>
<evidence type="ECO:0000313" key="12">
    <source>
        <dbReference type="Proteomes" id="UP001431192"/>
    </source>
</evidence>
<dbReference type="Pfam" id="PF14537">
    <property type="entry name" value="Cytochrom_c3_2"/>
    <property type="match status" value="1"/>
</dbReference>
<dbReference type="InterPro" id="IPR036280">
    <property type="entry name" value="Multihaem_cyt_sf"/>
</dbReference>
<dbReference type="SUPFAM" id="SSF48695">
    <property type="entry name" value="Multiheme cytochromes"/>
    <property type="match status" value="1"/>
</dbReference>
<name>A0ABT2P4Q0_9GAMM</name>
<feature type="chain" id="PRO_5047333021" evidence="9">
    <location>
        <begin position="25"/>
        <end position="166"/>
    </location>
</feature>
<keyword evidence="9" id="KW-0732">Signal</keyword>
<dbReference type="RefSeq" id="WP_261733855.1">
    <property type="nucleotide sequence ID" value="NZ_JAODOQ010000001.1"/>
</dbReference>
<sequence>MKKLTLLTKVVLPFWLLLSMSAHADESCAQGCHIIKPYEDGISNANLLSSKHIANGVTCTDCHEQDDETRKMEADAYANGEYDDPMYTREFENDFCLRCHEDYEALAERTKNLEEEWGINPHESHLDPECYQCHKSHQPSTVVCAECHMGEWDKRMPEGWELKNNG</sequence>
<protein>
    <submittedName>
        <fullName evidence="11">Cytochrome c3 family protein</fullName>
    </submittedName>
</protein>
<evidence type="ECO:0000256" key="5">
    <source>
        <dbReference type="ARBA" id="ARBA00022723"/>
    </source>
</evidence>
<reference evidence="11" key="1">
    <citation type="submission" date="2022-09" db="EMBL/GenBank/DDBJ databases">
        <title>Shewanella sp. KJ10-1 sp.nov, isolated from marine algae.</title>
        <authorList>
            <person name="Butt M."/>
            <person name="Lee J.K."/>
            <person name="Kim J.M."/>
            <person name="Choi D.G."/>
        </authorList>
    </citation>
    <scope>NUCLEOTIDE SEQUENCE</scope>
    <source>
        <strain evidence="11">KJ10-1</strain>
    </source>
</reference>
<comment type="cofactor">
    <cofactor evidence="1">
        <name>heme c</name>
        <dbReference type="ChEBI" id="CHEBI:61717"/>
    </cofactor>
</comment>
<evidence type="ECO:0000256" key="9">
    <source>
        <dbReference type="SAM" id="SignalP"/>
    </source>
</evidence>
<evidence type="ECO:0000259" key="10">
    <source>
        <dbReference type="Pfam" id="PF14537"/>
    </source>
</evidence>
<dbReference type="Proteomes" id="UP001431192">
    <property type="component" value="Unassembled WGS sequence"/>
</dbReference>
<evidence type="ECO:0000256" key="1">
    <source>
        <dbReference type="ARBA" id="ARBA00001926"/>
    </source>
</evidence>
<keyword evidence="5" id="KW-0479">Metal-binding</keyword>
<dbReference type="InterPro" id="IPR012286">
    <property type="entry name" value="Tetrahaem_cytochrome"/>
</dbReference>
<evidence type="ECO:0000256" key="3">
    <source>
        <dbReference type="ARBA" id="ARBA00022448"/>
    </source>
</evidence>
<evidence type="ECO:0000256" key="2">
    <source>
        <dbReference type="ARBA" id="ARBA00004418"/>
    </source>
</evidence>
<feature type="domain" description="Tetrahaem cytochrome" evidence="10">
    <location>
        <begin position="52"/>
        <end position="148"/>
    </location>
</feature>
<proteinExistence type="predicted"/>
<feature type="signal peptide" evidence="9">
    <location>
        <begin position="1"/>
        <end position="24"/>
    </location>
</feature>
<accession>A0ABT2P4Q0</accession>
<evidence type="ECO:0000256" key="6">
    <source>
        <dbReference type="ARBA" id="ARBA00022764"/>
    </source>
</evidence>
<evidence type="ECO:0000256" key="7">
    <source>
        <dbReference type="ARBA" id="ARBA00022982"/>
    </source>
</evidence>
<evidence type="ECO:0000313" key="11">
    <source>
        <dbReference type="EMBL" id="MCT8987603.1"/>
    </source>
</evidence>
<keyword evidence="3" id="KW-0813">Transport</keyword>
<keyword evidence="8" id="KW-0408">Iron</keyword>
<keyword evidence="6" id="KW-0574">Periplasm</keyword>